<keyword evidence="7" id="KW-1185">Reference proteome</keyword>
<dbReference type="PANTHER" id="PTHR24174:SF1">
    <property type="entry name" value="IP14385P"/>
    <property type="match status" value="1"/>
</dbReference>
<dbReference type="GO" id="GO:0005829">
    <property type="term" value="C:cytosol"/>
    <property type="evidence" value="ECO:0007669"/>
    <property type="project" value="TreeGrafter"/>
</dbReference>
<evidence type="ECO:0000259" key="5">
    <source>
        <dbReference type="PROSITE" id="PS50105"/>
    </source>
</evidence>
<evidence type="ECO:0000313" key="6">
    <source>
        <dbReference type="EMBL" id="KAB7507359.1"/>
    </source>
</evidence>
<dbReference type="EMBL" id="SEYY01000391">
    <property type="protein sequence ID" value="KAB7507359.1"/>
    <property type="molecule type" value="Genomic_DNA"/>
</dbReference>
<sequence length="914" mass="99676">MSGGLHSDREGGGGGRYSDYDGRASITSEYSSVYDVPPPPSRIITSTSDRSSISTRSSSAHDILEDDGNYEVPPPPRVYHPSLRTPKELSDGESSKPHPPPKPPRRSICPPSPTNNAGGEDRSYEMICFATTGQPEGKRGLLKNLGGRRGGGSPSRQRYPQRAKSAHGIRGGGGSDWSSDDSECGKRPKSLDILLDDPTGVKPVKRNSKDAETETDPEDSSINVEVKSRAVGGSSPLTTEAEENRGVGKTLNGGRSIEGGLLERGESSCSLSSASVASLSDRSASTDNIEEVRGDVPFAGLYRGSRLSGEWMQQFSEPQTIGVERPKSLTPSSSSPSAFRAFDRGLSLSPSQQKSGFLIKTSEEAGDGVNGTNTSKSSPPVASSAGSLPTDVGTWLKGENLAQYEATFLANGYDNVNFLNGLLDYAELDEMGVLDPSHREKLMKAVSWLPSLVQHPHGLEQSFDTLEDWLSAIHLQQYIKVFRNHGFGEMERVRKIWEVELSVVLEVTQAGHRKRMLASLGDRPIEPELPALAPQELSLELSKLNTDISELKEKLFHELPSSTCRERRPPESATNTIRKGTTKRRAAPPPPPKAPRGRSGSGNKIIMESKNSSEAGVPKRSAEELPLRDPSQLVVGVPQTVLSEWKHHPTKLVTACVQYVAQYLGSTHIKEVKGTESTMKSIHKLRKSSQDVVKIPNIVLAVSYKGVRFIDAATQHVVCEHEIRNIHCACQDADDLCHFAYITTDAGAPGHYCHVFRVQSRELATEIIMTLGEAFEVAYQISLREKEEEEGHRHKLHQTSSNGHSRSKSEHLRNFGRGISSLTNGSFHSRSLSAVGTNFSQYTPSKGTAAPNTSLENLLSDSGNFSDKDVDSSSYCRRESSSPSVQGSTRPTRDRGYFMKSAEKFVPKNPRYFL</sequence>
<feature type="compositionally biased region" description="Polar residues" evidence="3">
    <location>
        <begin position="370"/>
        <end position="387"/>
    </location>
</feature>
<dbReference type="InterPro" id="IPR013761">
    <property type="entry name" value="SAM/pointed_sf"/>
</dbReference>
<dbReference type="OrthoDB" id="5314041at2759"/>
<feature type="region of interest" description="Disordered" evidence="3">
    <location>
        <begin position="363"/>
        <end position="388"/>
    </location>
</feature>
<feature type="compositionally biased region" description="Basic and acidic residues" evidence="3">
    <location>
        <begin position="85"/>
        <end position="96"/>
    </location>
</feature>
<gene>
    <name evidence="6" type="primary">anks1b</name>
    <name evidence="6" type="ORF">Anas_02323</name>
</gene>
<feature type="compositionally biased region" description="Polar residues" evidence="3">
    <location>
        <begin position="842"/>
        <end position="865"/>
    </location>
</feature>
<dbReference type="PANTHER" id="PTHR24174">
    <property type="entry name" value="ANKYRIN REPEAT AND STERILE ALPHA MOTIF DOMAIN-CONTAINING PROTEIN 1"/>
    <property type="match status" value="1"/>
</dbReference>
<evidence type="ECO:0000256" key="3">
    <source>
        <dbReference type="SAM" id="MobiDB-lite"/>
    </source>
</evidence>
<dbReference type="SMART" id="SM00454">
    <property type="entry name" value="SAM"/>
    <property type="match status" value="2"/>
</dbReference>
<feature type="compositionally biased region" description="Basic and acidic residues" evidence="3">
    <location>
        <begin position="1"/>
        <end position="11"/>
    </location>
</feature>
<dbReference type="SMART" id="SM00462">
    <property type="entry name" value="PTB"/>
    <property type="match status" value="1"/>
</dbReference>
<feature type="compositionally biased region" description="Basic and acidic residues" evidence="3">
    <location>
        <begin position="866"/>
        <end position="880"/>
    </location>
</feature>
<feature type="region of interest" description="Disordered" evidence="3">
    <location>
        <begin position="842"/>
        <end position="896"/>
    </location>
</feature>
<protein>
    <submittedName>
        <fullName evidence="6">Ankyrin repeat and sterile alpha motif domain-containing protein 1B</fullName>
    </submittedName>
</protein>
<dbReference type="Gene3D" id="1.10.150.50">
    <property type="entry name" value="Transcription Factor, Ets-1"/>
    <property type="match status" value="2"/>
</dbReference>
<evidence type="ECO:0000313" key="7">
    <source>
        <dbReference type="Proteomes" id="UP000326759"/>
    </source>
</evidence>
<feature type="domain" description="PID" evidence="4">
    <location>
        <begin position="657"/>
        <end position="788"/>
    </location>
</feature>
<name>A0A5N5TMJ3_9CRUS</name>
<dbReference type="Pfam" id="PF00640">
    <property type="entry name" value="PID"/>
    <property type="match status" value="1"/>
</dbReference>
<feature type="domain" description="SAM" evidence="5">
    <location>
        <begin position="461"/>
        <end position="520"/>
    </location>
</feature>
<dbReference type="InterPro" id="IPR011993">
    <property type="entry name" value="PH-like_dom_sf"/>
</dbReference>
<dbReference type="InterPro" id="IPR033635">
    <property type="entry name" value="ANKS1/Caskin"/>
</dbReference>
<dbReference type="Pfam" id="PF00536">
    <property type="entry name" value="SAM_1"/>
    <property type="match status" value="2"/>
</dbReference>
<feature type="region of interest" description="Disordered" evidence="3">
    <location>
        <begin position="275"/>
        <end position="297"/>
    </location>
</feature>
<evidence type="ECO:0000256" key="1">
    <source>
        <dbReference type="ARBA" id="ARBA00022737"/>
    </source>
</evidence>
<feature type="region of interest" description="Disordered" evidence="3">
    <location>
        <begin position="1"/>
        <end position="261"/>
    </location>
</feature>
<accession>A0A5N5TMJ3</accession>
<dbReference type="Proteomes" id="UP000326759">
    <property type="component" value="Unassembled WGS sequence"/>
</dbReference>
<dbReference type="Gene3D" id="2.30.29.30">
    <property type="entry name" value="Pleckstrin-homology domain (PH domain)/Phosphotyrosine-binding domain (PTB)"/>
    <property type="match status" value="1"/>
</dbReference>
<feature type="region of interest" description="Disordered" evidence="3">
    <location>
        <begin position="559"/>
        <end position="627"/>
    </location>
</feature>
<dbReference type="AlphaFoldDB" id="A0A5N5TMJ3"/>
<dbReference type="InterPro" id="IPR006020">
    <property type="entry name" value="PTB/PI_dom"/>
</dbReference>
<organism evidence="6 7">
    <name type="scientific">Armadillidium nasatum</name>
    <dbReference type="NCBI Taxonomy" id="96803"/>
    <lineage>
        <taxon>Eukaryota</taxon>
        <taxon>Metazoa</taxon>
        <taxon>Ecdysozoa</taxon>
        <taxon>Arthropoda</taxon>
        <taxon>Crustacea</taxon>
        <taxon>Multicrustacea</taxon>
        <taxon>Malacostraca</taxon>
        <taxon>Eumalacostraca</taxon>
        <taxon>Peracarida</taxon>
        <taxon>Isopoda</taxon>
        <taxon>Oniscidea</taxon>
        <taxon>Crinocheta</taxon>
        <taxon>Armadillidiidae</taxon>
        <taxon>Armadillidium</taxon>
    </lineage>
</organism>
<dbReference type="SUPFAM" id="SSF47769">
    <property type="entry name" value="SAM/Pointed domain"/>
    <property type="match status" value="2"/>
</dbReference>
<feature type="domain" description="SAM" evidence="5">
    <location>
        <begin position="391"/>
        <end position="452"/>
    </location>
</feature>
<feature type="compositionally biased region" description="Low complexity" evidence="3">
    <location>
        <begin position="42"/>
        <end position="58"/>
    </location>
</feature>
<evidence type="ECO:0000256" key="2">
    <source>
        <dbReference type="ARBA" id="ARBA00023043"/>
    </source>
</evidence>
<dbReference type="CDD" id="cd01274">
    <property type="entry name" value="PTB_Anks"/>
    <property type="match status" value="1"/>
</dbReference>
<dbReference type="PROSITE" id="PS50105">
    <property type="entry name" value="SAM_DOMAIN"/>
    <property type="match status" value="2"/>
</dbReference>
<dbReference type="InterPro" id="IPR001660">
    <property type="entry name" value="SAM"/>
</dbReference>
<evidence type="ECO:0000259" key="4">
    <source>
        <dbReference type="PROSITE" id="PS01179"/>
    </source>
</evidence>
<comment type="caution">
    <text evidence="6">The sequence shown here is derived from an EMBL/GenBank/DDBJ whole genome shotgun (WGS) entry which is preliminary data.</text>
</comment>
<dbReference type="SUPFAM" id="SSF50729">
    <property type="entry name" value="PH domain-like"/>
    <property type="match status" value="1"/>
</dbReference>
<reference evidence="6 7" key="1">
    <citation type="journal article" date="2019" name="PLoS Biol.">
        <title>Sex chromosomes control vertical transmission of feminizing Wolbachia symbionts in an isopod.</title>
        <authorList>
            <person name="Becking T."/>
            <person name="Chebbi M.A."/>
            <person name="Giraud I."/>
            <person name="Moumen B."/>
            <person name="Laverre T."/>
            <person name="Caubet Y."/>
            <person name="Peccoud J."/>
            <person name="Gilbert C."/>
            <person name="Cordaux R."/>
        </authorList>
    </citation>
    <scope>NUCLEOTIDE SEQUENCE [LARGE SCALE GENOMIC DNA]</scope>
    <source>
        <strain evidence="6">ANa2</strain>
        <tissue evidence="6">Whole body excluding digestive tract and cuticle</tissue>
    </source>
</reference>
<feature type="compositionally biased region" description="Low complexity" evidence="3">
    <location>
        <begin position="275"/>
        <end position="285"/>
    </location>
</feature>
<dbReference type="PROSITE" id="PS01179">
    <property type="entry name" value="PID"/>
    <property type="match status" value="1"/>
</dbReference>
<proteinExistence type="predicted"/>
<keyword evidence="1" id="KW-0677">Repeat</keyword>
<feature type="region of interest" description="Disordered" evidence="3">
    <location>
        <begin position="786"/>
        <end position="811"/>
    </location>
</feature>
<keyword evidence="2" id="KW-0040">ANK repeat</keyword>